<sequence length="524" mass="52446">MSAPGLTAVAAWDVALLDGAVWTLEAVTERLPPWRGRMEAVGRALREAECWSGDAGQAAALALGEVSAVVTAVTGALVASLVRLEDTAREARTAQELAEQALAEAAALGVTVDEAGGVVVPAAAPPAAGATPEAVADHYAAIAERAAAAERVAGTAADALRAAARAATHAADSAGPLATVGVVGGAAPAGFAALSAAAGAAGAFRVPAVLPPPDASPDEVAAWWGGLAGPARDELLTAAPPELGRLDGLPAWVRDRVNRVLLHQTLADPSAPGREVALAVAAEVAAEEAAGRTVQLWVYEPADDLVALVHGDADTADDVALLVPGLGNTVADDLDALGDDAQAVGDAARDAAPGASVATIAWFGYRPPAGAGSWRVAFADAAARGGAALAGDLAGLAAARKGNGPGRAGDPRVTVVAHSYGTVVVDQAADRPGLLDADAVVLLGSPGIEEEDATGLEAPEVHTASSPADPISTLEWFGPSPWRPDFGASLLPVDPYTLHWEYYDPDRPTVGAIGEVVTGERQAD</sequence>
<dbReference type="InterPro" id="IPR029058">
    <property type="entry name" value="AB_hydrolase_fold"/>
</dbReference>
<dbReference type="GO" id="GO:0016787">
    <property type="term" value="F:hydrolase activity"/>
    <property type="evidence" value="ECO:0007669"/>
    <property type="project" value="UniProtKB-KW"/>
</dbReference>
<evidence type="ECO:0000259" key="1">
    <source>
        <dbReference type="Pfam" id="PF06259"/>
    </source>
</evidence>
<evidence type="ECO:0000313" key="2">
    <source>
        <dbReference type="EMBL" id="SMO64166.1"/>
    </source>
</evidence>
<dbReference type="RefSeq" id="WP_142458021.1">
    <property type="nucleotide sequence ID" value="NZ_FXTJ01000002.1"/>
</dbReference>
<protein>
    <submittedName>
        <fullName evidence="2">Alpha/beta hydrolase</fullName>
    </submittedName>
</protein>
<proteinExistence type="predicted"/>
<keyword evidence="3" id="KW-1185">Reference proteome</keyword>
<reference evidence="2 3" key="1">
    <citation type="submission" date="2017-05" db="EMBL/GenBank/DDBJ databases">
        <authorList>
            <person name="Varghese N."/>
            <person name="Submissions S."/>
        </authorList>
    </citation>
    <scope>NUCLEOTIDE SEQUENCE [LARGE SCALE GENOMIC DNA]</scope>
    <source>
        <strain evidence="2 3">DSM 46834</strain>
    </source>
</reference>
<dbReference type="Proteomes" id="UP000317484">
    <property type="component" value="Unassembled WGS sequence"/>
</dbReference>
<dbReference type="InterPro" id="IPR010427">
    <property type="entry name" value="DUF1023"/>
</dbReference>
<gene>
    <name evidence="2" type="ORF">SAMN06273567_102745</name>
</gene>
<organism evidence="2 3">
    <name type="scientific">Geodermatophilus aquaeductus</name>
    <dbReference type="NCBI Taxonomy" id="1564161"/>
    <lineage>
        <taxon>Bacteria</taxon>
        <taxon>Bacillati</taxon>
        <taxon>Actinomycetota</taxon>
        <taxon>Actinomycetes</taxon>
        <taxon>Geodermatophilales</taxon>
        <taxon>Geodermatophilaceae</taxon>
        <taxon>Geodermatophilus</taxon>
    </lineage>
</organism>
<dbReference type="SUPFAM" id="SSF53474">
    <property type="entry name" value="alpha/beta-Hydrolases"/>
    <property type="match status" value="1"/>
</dbReference>
<feature type="domain" description="DUF1023" evidence="1">
    <location>
        <begin position="305"/>
        <end position="474"/>
    </location>
</feature>
<dbReference type="AlphaFoldDB" id="A0A521CXH6"/>
<name>A0A521CXH6_9ACTN</name>
<accession>A0A521CXH6</accession>
<dbReference type="EMBL" id="FXTJ01000002">
    <property type="protein sequence ID" value="SMO64166.1"/>
    <property type="molecule type" value="Genomic_DNA"/>
</dbReference>
<dbReference type="Pfam" id="PF06259">
    <property type="entry name" value="Abhydrolase_8"/>
    <property type="match status" value="1"/>
</dbReference>
<keyword evidence="2" id="KW-0378">Hydrolase</keyword>
<evidence type="ECO:0000313" key="3">
    <source>
        <dbReference type="Proteomes" id="UP000317484"/>
    </source>
</evidence>
<dbReference type="Gene3D" id="3.40.50.1820">
    <property type="entry name" value="alpha/beta hydrolase"/>
    <property type="match status" value="1"/>
</dbReference>